<feature type="compositionally biased region" description="Low complexity" evidence="1">
    <location>
        <begin position="701"/>
        <end position="710"/>
    </location>
</feature>
<feature type="region of interest" description="Disordered" evidence="1">
    <location>
        <begin position="149"/>
        <end position="255"/>
    </location>
</feature>
<feature type="compositionally biased region" description="Low complexity" evidence="1">
    <location>
        <begin position="149"/>
        <end position="183"/>
    </location>
</feature>
<dbReference type="GO" id="GO:0036503">
    <property type="term" value="P:ERAD pathway"/>
    <property type="evidence" value="ECO:0007669"/>
    <property type="project" value="TreeGrafter"/>
</dbReference>
<dbReference type="InterPro" id="IPR029071">
    <property type="entry name" value="Ubiquitin-like_domsf"/>
</dbReference>
<feature type="compositionally biased region" description="Low complexity" evidence="1">
    <location>
        <begin position="446"/>
        <end position="463"/>
    </location>
</feature>
<dbReference type="GO" id="GO:0031593">
    <property type="term" value="F:polyubiquitin modification-dependent protein binding"/>
    <property type="evidence" value="ECO:0007669"/>
    <property type="project" value="TreeGrafter"/>
</dbReference>
<feature type="region of interest" description="Disordered" evidence="1">
    <location>
        <begin position="443"/>
        <end position="463"/>
    </location>
</feature>
<dbReference type="PANTHER" id="PTHR15204">
    <property type="entry name" value="LARGE PROLINE-RICH PROTEIN BAG6"/>
    <property type="match status" value="1"/>
</dbReference>
<dbReference type="InterPro" id="IPR000626">
    <property type="entry name" value="Ubiquitin-like_dom"/>
</dbReference>
<proteinExistence type="predicted"/>
<dbReference type="AlphaFoldDB" id="A0A077ZSA5"/>
<sequence length="870" mass="99258">MEDSSNVQIHEEEIKINDSPKRLIKVKSIDGSVLEIQVDPNITIADLRKVIQTQTQVAPDRQRLIYKAKLLVDEAQLSIKEDGETIHMVKKPEPQPGESQQQTLPTGNQTNAAQQNQLQQQQPNGQANPFENLLNNILGNVGGLFGGMNMQQQNPAAAGQGADNTQNASQQQQQNQPGARVQQIQFVGNPIGFPFGMPFGQQPPIIQPHVHHQHPHQHAHPHHHHHHHHQQQPAQQQQQNQQQQPPAQEQQNRPGPALIQLPHQNVFQIGMICNQMMGRDSQFPGPLMPQLPFERNMVVMLGSYLNNLAFNAQRLLPYMQRCGDLLQRESLLTNPRDRNLTQEMAHNIGRALEELARSTASVAHFYRDLSIGEAPGQFRVESNNFAPEFLPIIQQAGTIQRLPQSAVIHSTINIQQQPMPNPQQQQVQINNQFLDQMRGLQDRMNDTQQQQQQQQNSTDQNLNQQSQNQIDAFIQMAQPLVGNVLQNMDLNEPISSYVGEEGIPESIFLDLTSQLSLTEMLAIMQGNFGVIQGMNQKLKDALMRQMRNIDTPENRKTLANREGDKFKTFLTIPNEIREHVHEGFDPILVSGEIVDTHFIKVLNSILDFDNKNQSDAEFIEFMKDVLSDLVGEWIEELQDGFVDGMSDVVVFYRENFRVLLEAGAGPEMGSMVSSLGVGTVMRYITLAHQRYNENKQKRAAQKAQQTQSQHQQREDVKMEEVEEEKQETVEQKKERFLKKYQDQINQDVENMKNLPAQRPLSKAYLSLCQINKPQTNESDNQGYLIDKNQKGLTQQQYLRAQIRKNLIESGYPSAKVDEVLQEVKELPESLVKSYFGMLHREIKDRLNEDSDYQSIKQSEQIQNYSDLEKL</sequence>
<feature type="domain" description="Ubiquitin-like" evidence="2">
    <location>
        <begin position="24"/>
        <end position="78"/>
    </location>
</feature>
<feature type="region of interest" description="Disordered" evidence="1">
    <location>
        <begin position="849"/>
        <end position="870"/>
    </location>
</feature>
<evidence type="ECO:0000259" key="2">
    <source>
        <dbReference type="PROSITE" id="PS50053"/>
    </source>
</evidence>
<dbReference type="Pfam" id="PF00240">
    <property type="entry name" value="ubiquitin"/>
    <property type="match status" value="1"/>
</dbReference>
<dbReference type="GO" id="GO:0051787">
    <property type="term" value="F:misfolded protein binding"/>
    <property type="evidence" value="ECO:0007669"/>
    <property type="project" value="TreeGrafter"/>
</dbReference>
<feature type="region of interest" description="Disordered" evidence="1">
    <location>
        <begin position="83"/>
        <end position="132"/>
    </location>
</feature>
<feature type="compositionally biased region" description="Basic and acidic residues" evidence="1">
    <location>
        <begin position="83"/>
        <end position="93"/>
    </location>
</feature>
<dbReference type="InParanoid" id="A0A077ZSA5"/>
<reference evidence="3 4" key="1">
    <citation type="submission" date="2014-06" db="EMBL/GenBank/DDBJ databases">
        <authorList>
            <person name="Swart Estienne"/>
        </authorList>
    </citation>
    <scope>NUCLEOTIDE SEQUENCE [LARGE SCALE GENOMIC DNA]</scope>
    <source>
        <strain evidence="3 4">130c</strain>
    </source>
</reference>
<gene>
    <name evidence="3" type="primary">Contig71.g85</name>
    <name evidence="3" type="ORF">STYLEM_1364</name>
</gene>
<feature type="compositionally biased region" description="Basic residues" evidence="1">
    <location>
        <begin position="209"/>
        <end position="230"/>
    </location>
</feature>
<protein>
    <submittedName>
        <fullName evidence="3">Ubiquitin family protein</fullName>
    </submittedName>
</protein>
<feature type="compositionally biased region" description="Low complexity" evidence="1">
    <location>
        <begin position="105"/>
        <end position="132"/>
    </location>
</feature>
<evidence type="ECO:0000256" key="1">
    <source>
        <dbReference type="SAM" id="MobiDB-lite"/>
    </source>
</evidence>
<dbReference type="PROSITE" id="PS50053">
    <property type="entry name" value="UBIQUITIN_2"/>
    <property type="match status" value="1"/>
</dbReference>
<feature type="compositionally biased region" description="Low complexity" evidence="1">
    <location>
        <begin position="190"/>
        <end position="208"/>
    </location>
</feature>
<dbReference type="SUPFAM" id="SSF54236">
    <property type="entry name" value="Ubiquitin-like"/>
    <property type="match status" value="1"/>
</dbReference>
<dbReference type="GO" id="GO:0071818">
    <property type="term" value="C:BAT3 complex"/>
    <property type="evidence" value="ECO:0007669"/>
    <property type="project" value="TreeGrafter"/>
</dbReference>
<dbReference type="EMBL" id="CCKQ01001313">
    <property type="protein sequence ID" value="CDW72404.1"/>
    <property type="molecule type" value="Genomic_DNA"/>
</dbReference>
<evidence type="ECO:0000313" key="3">
    <source>
        <dbReference type="EMBL" id="CDW72404.1"/>
    </source>
</evidence>
<dbReference type="PANTHER" id="PTHR15204:SF0">
    <property type="entry name" value="LARGE PROLINE-RICH PROTEIN BAG6"/>
    <property type="match status" value="1"/>
</dbReference>
<dbReference type="Proteomes" id="UP000039865">
    <property type="component" value="Unassembled WGS sequence"/>
</dbReference>
<feature type="compositionally biased region" description="Polar residues" evidence="1">
    <location>
        <begin position="852"/>
        <end position="870"/>
    </location>
</feature>
<organism evidence="3 4">
    <name type="scientific">Stylonychia lemnae</name>
    <name type="common">Ciliate</name>
    <dbReference type="NCBI Taxonomy" id="5949"/>
    <lineage>
        <taxon>Eukaryota</taxon>
        <taxon>Sar</taxon>
        <taxon>Alveolata</taxon>
        <taxon>Ciliophora</taxon>
        <taxon>Intramacronucleata</taxon>
        <taxon>Spirotrichea</taxon>
        <taxon>Stichotrichia</taxon>
        <taxon>Sporadotrichida</taxon>
        <taxon>Oxytrichidae</taxon>
        <taxon>Stylonychinae</taxon>
        <taxon>Stylonychia</taxon>
    </lineage>
</organism>
<feature type="region of interest" description="Disordered" evidence="1">
    <location>
        <begin position="694"/>
        <end position="727"/>
    </location>
</feature>
<dbReference type="OrthoDB" id="313591at2759"/>
<feature type="compositionally biased region" description="Low complexity" evidence="1">
    <location>
        <begin position="231"/>
        <end position="251"/>
    </location>
</feature>
<dbReference type="Gene3D" id="3.10.20.90">
    <property type="entry name" value="Phosphatidylinositol 3-kinase Catalytic Subunit, Chain A, domain 1"/>
    <property type="match status" value="1"/>
</dbReference>
<dbReference type="SMART" id="SM00213">
    <property type="entry name" value="UBQ"/>
    <property type="match status" value="1"/>
</dbReference>
<evidence type="ECO:0000313" key="4">
    <source>
        <dbReference type="Proteomes" id="UP000039865"/>
    </source>
</evidence>
<name>A0A077ZSA5_STYLE</name>
<keyword evidence="4" id="KW-1185">Reference proteome</keyword>
<accession>A0A077ZSA5</accession>